<evidence type="ECO:0000259" key="3">
    <source>
        <dbReference type="PROSITE" id="PS50122"/>
    </source>
</evidence>
<dbReference type="InterPro" id="IPR000014">
    <property type="entry name" value="PAS"/>
</dbReference>
<dbReference type="Pfam" id="PF01339">
    <property type="entry name" value="CheB_methylest"/>
    <property type="match status" value="1"/>
</dbReference>
<dbReference type="InterPro" id="IPR035965">
    <property type="entry name" value="PAS-like_dom_sf"/>
</dbReference>
<evidence type="ECO:0000313" key="6">
    <source>
        <dbReference type="Proteomes" id="UP000237423"/>
    </source>
</evidence>
<feature type="coiled-coil region" evidence="2">
    <location>
        <begin position="665"/>
        <end position="737"/>
    </location>
</feature>
<proteinExistence type="predicted"/>
<dbReference type="Pfam" id="PF01739">
    <property type="entry name" value="CheR"/>
    <property type="match status" value="1"/>
</dbReference>
<dbReference type="GO" id="GO:0000156">
    <property type="term" value="F:phosphorelay response regulator activity"/>
    <property type="evidence" value="ECO:0007669"/>
    <property type="project" value="InterPro"/>
</dbReference>
<dbReference type="InterPro" id="IPR035909">
    <property type="entry name" value="CheB_C"/>
</dbReference>
<name>A0A2S5CFZ4_9GAMM</name>
<keyword evidence="1" id="KW-0378">Hydrolase</keyword>
<reference evidence="5 6" key="1">
    <citation type="submission" date="2017-11" db="EMBL/GenBank/DDBJ databases">
        <title>Draft Genome Sequence of Methylobacter psychrotolerans Sph1T, an Obligate Methanotroph from Low-Temperature Environments.</title>
        <authorList>
            <person name="Oshkin I.Y."/>
            <person name="Miroshnikov K."/>
            <person name="Belova S.E."/>
            <person name="Korzhenkov A."/>
            <person name="Toshchakov S.V."/>
            <person name="Dedysh S.N."/>
        </authorList>
    </citation>
    <scope>NUCLEOTIDE SEQUENCE [LARGE SCALE GENOMIC DNA]</scope>
    <source>
        <strain evidence="5 6">Sph1</strain>
    </source>
</reference>
<dbReference type="GO" id="GO:0008984">
    <property type="term" value="F:protein-glutamate methylesterase activity"/>
    <property type="evidence" value="ECO:0007669"/>
    <property type="project" value="InterPro"/>
</dbReference>
<feature type="domain" description="CheR-type methyltransferase" evidence="4">
    <location>
        <begin position="233"/>
        <end position="482"/>
    </location>
</feature>
<dbReference type="EMBL" id="PGFZ01000033">
    <property type="protein sequence ID" value="POZ49662.1"/>
    <property type="molecule type" value="Genomic_DNA"/>
</dbReference>
<dbReference type="PROSITE" id="PS50123">
    <property type="entry name" value="CHER"/>
    <property type="match status" value="1"/>
</dbReference>
<sequence length="959" mass="106465">MKPQDLPALLNEPCSVSSGKTAAAFPIVGIGASAGGLEALGQFLHTIPANSGFAFVLVSHLDPSHTSLFTEILQRTTHLAVHEAQDQLLVKRNSVYIIPPNCDMTIVGGKLRLTVPAEPRGRRTPIDTFFKSLAQDQQNHAIGIILSGSGTDGTLGLRAILEAGGTTLVQTPASAKYDGMPSSAIHAGYATHILPIDKMLETLQNRPHRPVAPPQIPAILQQPDGISRILLQLRDITGHDFSLYKKNTIGRRIERRMSQQHIQDTNVYADYLKTHPTEAHSLFKDLLINVTRFFRDAGAFTELEQHILPALCKNQTKDTVFRAWVASCATGEEAYSLAMLLRERMDMTQQDFKVQIYSTDLDDEAIAIAHAGFYPLSIAEQLSTERLEHFFNKENTGYRVKKELRAMVIFAVQNIIKDPPFIKLDLLCCRNLLIYLEPELQNQLIPTFHYALKPDGVLFLSTSESIGDHTDLFATISRKWKFYRALATSASMGTVLCRRMSWAAQHHAKTEDTMRKPNKTDLSEFAKQQLVQFFAPASVVTDCAGNVQYVHGDTSLYLLLASGPATLNIMDLAREGLTAELQAALKAAGEGRVTLNKTVHVKTNNGFTAFRFSVRTLPSYNGQNLLLIDFQDLTTPIVKSRGKRVAKSVEAARIEELEHDLAYLKESQQAGIEELQSTNEELQSTNEELQSTNEELETSKEELQSVNEEIITVNAQLQAKIDQLASMQNDMSNLLESINIGIIFLDQHLKIRSFTKDALSIYRMIPSDIGRPLNDIKSVIAGDELLLAATTVLKTLIPVEQQLHTSDDTWILARIQPYRTLDNVTDGVVLTFTDISVQIRTVAMQQALLLAEGIVTTIQEPFIALDSEFKAVSASQSFYQAFQATPEGTLGRQIYTLANGQWDISDLRQLLDSKQVFAAYVLAHDFPDIGQRNILLNSFRVAGKETDPQLILISIHPPS</sequence>
<dbReference type="Gene3D" id="3.40.50.150">
    <property type="entry name" value="Vaccinia Virus protein VP39"/>
    <property type="match status" value="1"/>
</dbReference>
<dbReference type="InterPro" id="IPR050903">
    <property type="entry name" value="Bact_Chemotaxis_MeTrfase"/>
</dbReference>
<accession>A0A2S5CFZ4</accession>
<gene>
    <name evidence="5" type="ORF">AADEFJLK_04567</name>
</gene>
<dbReference type="SUPFAM" id="SSF53335">
    <property type="entry name" value="S-adenosyl-L-methionine-dependent methyltransferases"/>
    <property type="match status" value="1"/>
</dbReference>
<dbReference type="CDD" id="cd00130">
    <property type="entry name" value="PAS"/>
    <property type="match status" value="1"/>
</dbReference>
<evidence type="ECO:0000313" key="5">
    <source>
        <dbReference type="EMBL" id="POZ49662.1"/>
    </source>
</evidence>
<dbReference type="GO" id="GO:0006935">
    <property type="term" value="P:chemotaxis"/>
    <property type="evidence" value="ECO:0007669"/>
    <property type="project" value="UniProtKB-UniRule"/>
</dbReference>
<evidence type="ECO:0000259" key="4">
    <source>
        <dbReference type="PROSITE" id="PS50123"/>
    </source>
</evidence>
<evidence type="ECO:0000256" key="2">
    <source>
        <dbReference type="SAM" id="Coils"/>
    </source>
</evidence>
<dbReference type="PROSITE" id="PS50122">
    <property type="entry name" value="CHEB"/>
    <property type="match status" value="1"/>
</dbReference>
<comment type="caution">
    <text evidence="5">The sequence shown here is derived from an EMBL/GenBank/DDBJ whole genome shotgun (WGS) entry which is preliminary data.</text>
</comment>
<feature type="domain" description="CheB-type methylesterase" evidence="3">
    <location>
        <begin position="21"/>
        <end position="203"/>
    </location>
</feature>
<dbReference type="InterPro" id="IPR022642">
    <property type="entry name" value="CheR_C"/>
</dbReference>
<dbReference type="SMART" id="SM00138">
    <property type="entry name" value="MeTrc"/>
    <property type="match status" value="1"/>
</dbReference>
<feature type="active site" evidence="1">
    <location>
        <position position="152"/>
    </location>
</feature>
<dbReference type="Proteomes" id="UP000237423">
    <property type="component" value="Unassembled WGS sequence"/>
</dbReference>
<dbReference type="PANTHER" id="PTHR24422:SF27">
    <property type="entry name" value="PROTEIN-GLUTAMATE O-METHYLTRANSFERASE"/>
    <property type="match status" value="1"/>
</dbReference>
<dbReference type="InterPro" id="IPR029063">
    <property type="entry name" value="SAM-dependent_MTases_sf"/>
</dbReference>
<keyword evidence="1" id="KW-0145">Chemotaxis</keyword>
<dbReference type="SUPFAM" id="SSF52738">
    <property type="entry name" value="Methylesterase CheB, C-terminal domain"/>
    <property type="match status" value="1"/>
</dbReference>
<feature type="active site" evidence="1">
    <location>
        <position position="33"/>
    </location>
</feature>
<keyword evidence="5" id="KW-0489">Methyltransferase</keyword>
<keyword evidence="5" id="KW-0808">Transferase</keyword>
<dbReference type="InterPro" id="IPR022641">
    <property type="entry name" value="CheR_N"/>
</dbReference>
<dbReference type="PRINTS" id="PR00996">
    <property type="entry name" value="CHERMTFRASE"/>
</dbReference>
<dbReference type="SUPFAM" id="SSF55785">
    <property type="entry name" value="PYP-like sensor domain (PAS domain)"/>
    <property type="match status" value="1"/>
</dbReference>
<dbReference type="GO" id="GO:0005737">
    <property type="term" value="C:cytoplasm"/>
    <property type="evidence" value="ECO:0007669"/>
    <property type="project" value="InterPro"/>
</dbReference>
<organism evidence="5 6">
    <name type="scientific">Methylovulum psychrotolerans</name>
    <dbReference type="NCBI Taxonomy" id="1704499"/>
    <lineage>
        <taxon>Bacteria</taxon>
        <taxon>Pseudomonadati</taxon>
        <taxon>Pseudomonadota</taxon>
        <taxon>Gammaproteobacteria</taxon>
        <taxon>Methylococcales</taxon>
        <taxon>Methylococcaceae</taxon>
        <taxon>Methylovulum</taxon>
    </lineage>
</organism>
<keyword evidence="2" id="KW-0175">Coiled coil</keyword>
<dbReference type="Pfam" id="PF13596">
    <property type="entry name" value="PAS_10"/>
    <property type="match status" value="1"/>
</dbReference>
<dbReference type="Gene3D" id="3.30.450.20">
    <property type="entry name" value="PAS domain"/>
    <property type="match status" value="1"/>
</dbReference>
<dbReference type="InterPro" id="IPR000780">
    <property type="entry name" value="CheR_MeTrfase"/>
</dbReference>
<dbReference type="AlphaFoldDB" id="A0A2S5CFZ4"/>
<feature type="active site" evidence="1">
    <location>
        <position position="60"/>
    </location>
</feature>
<dbReference type="PANTHER" id="PTHR24422">
    <property type="entry name" value="CHEMOTAXIS PROTEIN METHYLTRANSFERASE"/>
    <property type="match status" value="1"/>
</dbReference>
<dbReference type="GO" id="GO:0032259">
    <property type="term" value="P:methylation"/>
    <property type="evidence" value="ECO:0007669"/>
    <property type="project" value="UniProtKB-KW"/>
</dbReference>
<evidence type="ECO:0000256" key="1">
    <source>
        <dbReference type="PROSITE-ProRule" id="PRU00050"/>
    </source>
</evidence>
<dbReference type="RefSeq" id="WP_249028123.1">
    <property type="nucleotide sequence ID" value="NZ_PGFZ01000033.1"/>
</dbReference>
<dbReference type="InterPro" id="IPR000673">
    <property type="entry name" value="Sig_transdc_resp-reg_Me-estase"/>
</dbReference>
<dbReference type="SUPFAM" id="SSF47757">
    <property type="entry name" value="Chemotaxis receptor methyltransferase CheR, N-terminal domain"/>
    <property type="match status" value="1"/>
</dbReference>
<dbReference type="Pfam" id="PF03705">
    <property type="entry name" value="CheR_N"/>
    <property type="match status" value="1"/>
</dbReference>
<dbReference type="Gene3D" id="3.40.50.180">
    <property type="entry name" value="Methylesterase CheB, C-terminal domain"/>
    <property type="match status" value="1"/>
</dbReference>
<dbReference type="GO" id="GO:0008757">
    <property type="term" value="F:S-adenosylmethionine-dependent methyltransferase activity"/>
    <property type="evidence" value="ECO:0007669"/>
    <property type="project" value="InterPro"/>
</dbReference>
<dbReference type="CDD" id="cd16434">
    <property type="entry name" value="CheB-CheR_fusion"/>
    <property type="match status" value="1"/>
</dbReference>
<protein>
    <submittedName>
        <fullName evidence="5">SAM-dependent methyltransferase</fullName>
    </submittedName>
</protein>